<dbReference type="EMBL" id="JABWDY010014042">
    <property type="protein sequence ID" value="KAF5197899.1"/>
    <property type="molecule type" value="Genomic_DNA"/>
</dbReference>
<reference evidence="1 2" key="1">
    <citation type="submission" date="2020-06" db="EMBL/GenBank/DDBJ databases">
        <title>Transcriptomic and genomic resources for Thalictrum thalictroides and T. hernandezii: Facilitating candidate gene discovery in an emerging model plant lineage.</title>
        <authorList>
            <person name="Arias T."/>
            <person name="Riano-Pachon D.M."/>
            <person name="Di Stilio V.S."/>
        </authorList>
    </citation>
    <scope>NUCLEOTIDE SEQUENCE [LARGE SCALE GENOMIC DNA]</scope>
    <source>
        <strain evidence="2">cv. WT478/WT964</strain>
        <tissue evidence="1">Leaves</tissue>
    </source>
</reference>
<proteinExistence type="predicted"/>
<keyword evidence="2" id="KW-1185">Reference proteome</keyword>
<accession>A0A7J6WKJ5</accession>
<evidence type="ECO:0000313" key="2">
    <source>
        <dbReference type="Proteomes" id="UP000554482"/>
    </source>
</evidence>
<comment type="caution">
    <text evidence="1">The sequence shown here is derived from an EMBL/GenBank/DDBJ whole genome shotgun (WGS) entry which is preliminary data.</text>
</comment>
<protein>
    <submittedName>
        <fullName evidence="1">Uncharacterized protein</fullName>
    </submittedName>
</protein>
<evidence type="ECO:0000313" key="1">
    <source>
        <dbReference type="EMBL" id="KAF5197899.1"/>
    </source>
</evidence>
<gene>
    <name evidence="1" type="ORF">FRX31_012510</name>
</gene>
<dbReference type="Proteomes" id="UP000554482">
    <property type="component" value="Unassembled WGS sequence"/>
</dbReference>
<sequence>MAEADTWFAAATGKSWQAVFTVHRRASSTGRFRPDRNNGGQVVAAGQYQESQEVALGPWLPAWLYVSGSFHSSTNRFMSL</sequence>
<name>A0A7J6WKJ5_THATH</name>
<dbReference type="AlphaFoldDB" id="A0A7J6WKJ5"/>
<organism evidence="1 2">
    <name type="scientific">Thalictrum thalictroides</name>
    <name type="common">Rue-anemone</name>
    <name type="synonym">Anemone thalictroides</name>
    <dbReference type="NCBI Taxonomy" id="46969"/>
    <lineage>
        <taxon>Eukaryota</taxon>
        <taxon>Viridiplantae</taxon>
        <taxon>Streptophyta</taxon>
        <taxon>Embryophyta</taxon>
        <taxon>Tracheophyta</taxon>
        <taxon>Spermatophyta</taxon>
        <taxon>Magnoliopsida</taxon>
        <taxon>Ranunculales</taxon>
        <taxon>Ranunculaceae</taxon>
        <taxon>Thalictroideae</taxon>
        <taxon>Thalictrum</taxon>
    </lineage>
</organism>